<sequence>MKIKELIEQLQKVSNQEAEVLVNHWLVATKSDKVIVSLSKVQDVVFPVDGKFNTITINTEKVEEDI</sequence>
<protein>
    <recommendedName>
        <fullName evidence="3">Phage protein</fullName>
    </recommendedName>
</protein>
<dbReference type="RefSeq" id="WP_379951529.1">
    <property type="nucleotide sequence ID" value="NZ_JAPCYI010000001.1"/>
</dbReference>
<evidence type="ECO:0000313" key="1">
    <source>
        <dbReference type="EMBL" id="MFB9761342.1"/>
    </source>
</evidence>
<dbReference type="EMBL" id="JBHMAF010000193">
    <property type="protein sequence ID" value="MFB9761342.1"/>
    <property type="molecule type" value="Genomic_DNA"/>
</dbReference>
<proteinExistence type="predicted"/>
<evidence type="ECO:0000313" key="2">
    <source>
        <dbReference type="Proteomes" id="UP001589609"/>
    </source>
</evidence>
<dbReference type="Proteomes" id="UP001589609">
    <property type="component" value="Unassembled WGS sequence"/>
</dbReference>
<keyword evidence="2" id="KW-1185">Reference proteome</keyword>
<comment type="caution">
    <text evidence="1">The sequence shown here is derived from an EMBL/GenBank/DDBJ whole genome shotgun (WGS) entry which is preliminary data.</text>
</comment>
<reference evidence="1 2" key="1">
    <citation type="submission" date="2024-09" db="EMBL/GenBank/DDBJ databases">
        <authorList>
            <person name="Sun Q."/>
            <person name="Mori K."/>
        </authorList>
    </citation>
    <scope>NUCLEOTIDE SEQUENCE [LARGE SCALE GENOMIC DNA]</scope>
    <source>
        <strain evidence="1 2">JCM 11201</strain>
    </source>
</reference>
<organism evidence="1 2">
    <name type="scientific">Ectobacillus funiculus</name>
    <dbReference type="NCBI Taxonomy" id="137993"/>
    <lineage>
        <taxon>Bacteria</taxon>
        <taxon>Bacillati</taxon>
        <taxon>Bacillota</taxon>
        <taxon>Bacilli</taxon>
        <taxon>Bacillales</taxon>
        <taxon>Bacillaceae</taxon>
        <taxon>Ectobacillus</taxon>
    </lineage>
</organism>
<name>A0ABV5WLA7_9BACI</name>
<evidence type="ECO:0008006" key="3">
    <source>
        <dbReference type="Google" id="ProtNLM"/>
    </source>
</evidence>
<accession>A0ABV5WLA7</accession>
<gene>
    <name evidence="1" type="ORF">ACFFMS_24150</name>
</gene>